<reference evidence="1" key="1">
    <citation type="submission" date="2019-03" db="EMBL/GenBank/DDBJ databases">
        <title>Whole genome analysis of nitrate-reducing bacteria Marinobacter hydrocarbonoclasticus YB03.</title>
        <authorList>
            <person name="Azam A.H."/>
            <person name="Yuk S.R."/>
            <person name="Kamarisima K."/>
            <person name="Miyanaga K."/>
            <person name="Tanji Y."/>
        </authorList>
    </citation>
    <scope>NUCLEOTIDE SEQUENCE</scope>
    <source>
        <strain evidence="1">YB03</strain>
    </source>
</reference>
<sequence length="136" mass="15548">MLNLEPWAERLEGKAPCAAEIAADVQEALKSRAFPSVLLVPMREKVTHTELSAGTRHRVRAEVMLITAVSRSHRRFAGSSRDQLNDLRQPLLQELINWMPPGSDIEVRWQSGELLNLNAQALFWVDVLTTEYWWTL</sequence>
<evidence type="ECO:0000313" key="1">
    <source>
        <dbReference type="EMBL" id="BBJ05151.1"/>
    </source>
</evidence>
<gene>
    <name evidence="1" type="ORF">YBY_30000</name>
</gene>
<dbReference type="EMBL" id="AP019537">
    <property type="protein sequence ID" value="BBJ05151.1"/>
    <property type="molecule type" value="Genomic_DNA"/>
</dbReference>
<name>A0A455W7R4_MARNT</name>
<protein>
    <submittedName>
        <fullName evidence="1">Uncharacterized protein</fullName>
    </submittedName>
</protein>
<proteinExistence type="predicted"/>
<accession>A0A455W7R4</accession>
<dbReference type="Pfam" id="PF23840">
    <property type="entry name" value="Phage_tail_terminator"/>
    <property type="match status" value="1"/>
</dbReference>
<dbReference type="AlphaFoldDB" id="A0A455W7R4"/>
<organism evidence="1">
    <name type="scientific">Marinobacter nauticus</name>
    <name type="common">Marinobacter hydrocarbonoclasticus</name>
    <name type="synonym">Marinobacter aquaeolei</name>
    <dbReference type="NCBI Taxonomy" id="2743"/>
    <lineage>
        <taxon>Bacteria</taxon>
        <taxon>Pseudomonadati</taxon>
        <taxon>Pseudomonadota</taxon>
        <taxon>Gammaproteobacteria</taxon>
        <taxon>Pseudomonadales</taxon>
        <taxon>Marinobacteraceae</taxon>
        <taxon>Marinobacter</taxon>
    </lineage>
</organism>
<dbReference type="InterPro" id="IPR056912">
    <property type="entry name" value="Phage_JBD30_tail_term-like"/>
</dbReference>